<name>A0A1F6FI15_9BACT</name>
<dbReference type="STRING" id="1798531.A2392_03380"/>
<evidence type="ECO:0000259" key="1">
    <source>
        <dbReference type="Pfam" id="PF00293"/>
    </source>
</evidence>
<accession>A0A1F6FI15</accession>
<dbReference type="SUPFAM" id="SSF55811">
    <property type="entry name" value="Nudix"/>
    <property type="match status" value="1"/>
</dbReference>
<sequence length="125" mass="14275">MSKMVPASIELVIVRGNKVLLTHRADDHFTGWHTPGAYLDPSDTWQSAATRCAKKELACEVKVDRYLTSFFNTKEENRRFSDVSNLVLCHPVSEPSNGEWFTEMPKTLLAHHQKFWPIIESALCN</sequence>
<dbReference type="AlphaFoldDB" id="A0A1F6FI15"/>
<protein>
    <recommendedName>
        <fullName evidence="1">Nudix hydrolase domain-containing protein</fullName>
    </recommendedName>
</protein>
<reference evidence="2 3" key="1">
    <citation type="journal article" date="2016" name="Nat. Commun.">
        <title>Thousands of microbial genomes shed light on interconnected biogeochemical processes in an aquifer system.</title>
        <authorList>
            <person name="Anantharaman K."/>
            <person name="Brown C.T."/>
            <person name="Hug L.A."/>
            <person name="Sharon I."/>
            <person name="Castelle C.J."/>
            <person name="Probst A.J."/>
            <person name="Thomas B.C."/>
            <person name="Singh A."/>
            <person name="Wilkins M.J."/>
            <person name="Karaoz U."/>
            <person name="Brodie E.L."/>
            <person name="Williams K.H."/>
            <person name="Hubbard S.S."/>
            <person name="Banfield J.F."/>
        </authorList>
    </citation>
    <scope>NUCLEOTIDE SEQUENCE [LARGE SCALE GENOMIC DNA]</scope>
</reference>
<evidence type="ECO:0000313" key="2">
    <source>
        <dbReference type="EMBL" id="OGG85502.1"/>
    </source>
</evidence>
<comment type="caution">
    <text evidence="2">The sequence shown here is derived from an EMBL/GenBank/DDBJ whole genome shotgun (WGS) entry which is preliminary data.</text>
</comment>
<proteinExistence type="predicted"/>
<dbReference type="EMBL" id="MFMS01000007">
    <property type="protein sequence ID" value="OGG85502.1"/>
    <property type="molecule type" value="Genomic_DNA"/>
</dbReference>
<feature type="domain" description="Nudix hydrolase" evidence="1">
    <location>
        <begin position="12"/>
        <end position="101"/>
    </location>
</feature>
<gene>
    <name evidence="2" type="ORF">A2392_03380</name>
</gene>
<dbReference type="InterPro" id="IPR000086">
    <property type="entry name" value="NUDIX_hydrolase_dom"/>
</dbReference>
<dbReference type="CDD" id="cd02883">
    <property type="entry name" value="NUDIX_Hydrolase"/>
    <property type="match status" value="1"/>
</dbReference>
<evidence type="ECO:0000313" key="3">
    <source>
        <dbReference type="Proteomes" id="UP000177395"/>
    </source>
</evidence>
<dbReference type="Proteomes" id="UP000177395">
    <property type="component" value="Unassembled WGS sequence"/>
</dbReference>
<dbReference type="Pfam" id="PF00293">
    <property type="entry name" value="NUDIX"/>
    <property type="match status" value="1"/>
</dbReference>
<organism evidence="2 3">
    <name type="scientific">Candidatus Kaiserbacteria bacterium RIFOXYB1_FULL_46_14</name>
    <dbReference type="NCBI Taxonomy" id="1798531"/>
    <lineage>
        <taxon>Bacteria</taxon>
        <taxon>Candidatus Kaiseribacteriota</taxon>
    </lineage>
</organism>
<dbReference type="InterPro" id="IPR015797">
    <property type="entry name" value="NUDIX_hydrolase-like_dom_sf"/>
</dbReference>
<dbReference type="Gene3D" id="3.90.79.10">
    <property type="entry name" value="Nucleoside Triphosphate Pyrophosphohydrolase"/>
    <property type="match status" value="1"/>
</dbReference>